<keyword evidence="5" id="KW-1185">Reference proteome</keyword>
<evidence type="ECO:0000256" key="2">
    <source>
        <dbReference type="SAM" id="MobiDB-lite"/>
    </source>
</evidence>
<dbReference type="PROSITE" id="PS00922">
    <property type="entry name" value="TRANSGLYCOSYLASE"/>
    <property type="match status" value="1"/>
</dbReference>
<dbReference type="InterPro" id="IPR018392">
    <property type="entry name" value="LysM"/>
</dbReference>
<dbReference type="InterPro" id="IPR000189">
    <property type="entry name" value="Transglyc_AS"/>
</dbReference>
<feature type="domain" description="LysM" evidence="3">
    <location>
        <begin position="450"/>
        <end position="494"/>
    </location>
</feature>
<dbReference type="Proteomes" id="UP000545507">
    <property type="component" value="Unassembled WGS sequence"/>
</dbReference>
<dbReference type="Gene3D" id="3.10.350.10">
    <property type="entry name" value="LysM domain"/>
    <property type="match status" value="1"/>
</dbReference>
<protein>
    <submittedName>
        <fullName evidence="4">Transglycosylase SLT domain-containing protein</fullName>
    </submittedName>
</protein>
<sequence length="546" mass="59949">MTLASAPTAFHPPPDPSRNHPPLTQSSGRLAGLVWTLGLTLLIAGCAGSPAARQTNQAGAGSTVPSGSPQPATASSSYNHPPLSTIVSAQASAPPVVTLAAPEDIWDRIRRGFAMADLQNDLVRDREQWYISRPDYMQRMTERSNRYLFHIVEEVERRNLPMELALLPFIESAFNPQAVSSARAAGMWQFMPATGQSFDLRQNAFRDDRRDVLASTRAALDYLEQLHGRFGDWHLALAAYNWGQGNVNRAITRNQRAGLPTGYTDIDMPLETRMYVPKLQAVKNILARPESFNAQLPPIGNHPFFDTLTLERDIDVALIARLAEVSEKDFRALNPSIKQPIVMAAGTPYILLPWDNANIFERRLAEYKGPLASWTAWVVPSTMTAAQAASRVGMSESELRAVNNIPPRMQVRAGSSLLVARSDQHNRDVSEFVADNASLSLQPEAIVRRGSVIVRAGDTLSRLAARHGVSASNLARWNNLRVSSKLKAGQRLSLVKTQRSSAVAAKGGRKMTQKSTQAKGKSVKRSTKKATIKPTRTASKKKARKN</sequence>
<dbReference type="PANTHER" id="PTHR37423">
    <property type="entry name" value="SOLUBLE LYTIC MUREIN TRANSGLYCOSYLASE-RELATED"/>
    <property type="match status" value="1"/>
</dbReference>
<evidence type="ECO:0000256" key="1">
    <source>
        <dbReference type="ARBA" id="ARBA00007734"/>
    </source>
</evidence>
<evidence type="ECO:0000259" key="3">
    <source>
        <dbReference type="PROSITE" id="PS51782"/>
    </source>
</evidence>
<dbReference type="GO" id="GO:0008933">
    <property type="term" value="F:peptidoglycan lytic transglycosylase activity"/>
    <property type="evidence" value="ECO:0007669"/>
    <property type="project" value="InterPro"/>
</dbReference>
<organism evidence="4 5">
    <name type="scientific">Hydrogenophaga aromaticivorans</name>
    <dbReference type="NCBI Taxonomy" id="2610898"/>
    <lineage>
        <taxon>Bacteria</taxon>
        <taxon>Pseudomonadati</taxon>
        <taxon>Pseudomonadota</taxon>
        <taxon>Betaproteobacteria</taxon>
        <taxon>Burkholderiales</taxon>
        <taxon>Comamonadaceae</taxon>
        <taxon>Hydrogenophaga</taxon>
    </lineage>
</organism>
<gene>
    <name evidence="4" type="ORF">F3K02_07805</name>
</gene>
<feature type="region of interest" description="Disordered" evidence="2">
    <location>
        <begin position="52"/>
        <end position="81"/>
    </location>
</feature>
<dbReference type="Pfam" id="PF01464">
    <property type="entry name" value="SLT"/>
    <property type="match status" value="1"/>
</dbReference>
<dbReference type="AlphaFoldDB" id="A0A7Y8GUM5"/>
<name>A0A7Y8GUM5_9BURK</name>
<dbReference type="InterPro" id="IPR036779">
    <property type="entry name" value="LysM_dom_sf"/>
</dbReference>
<dbReference type="GO" id="GO:0000270">
    <property type="term" value="P:peptidoglycan metabolic process"/>
    <property type="evidence" value="ECO:0007669"/>
    <property type="project" value="InterPro"/>
</dbReference>
<dbReference type="PANTHER" id="PTHR37423:SF2">
    <property type="entry name" value="MEMBRANE-BOUND LYTIC MUREIN TRANSGLYCOSYLASE C"/>
    <property type="match status" value="1"/>
</dbReference>
<feature type="region of interest" description="Disordered" evidence="2">
    <location>
        <begin position="1"/>
        <end position="25"/>
    </location>
</feature>
<dbReference type="RefSeq" id="WP_177134846.1">
    <property type="nucleotide sequence ID" value="NZ_VYGV01000006.1"/>
</dbReference>
<dbReference type="SUPFAM" id="SSF53955">
    <property type="entry name" value="Lysozyme-like"/>
    <property type="match status" value="1"/>
</dbReference>
<reference evidence="4 5" key="1">
    <citation type="submission" date="2019-09" db="EMBL/GenBank/DDBJ databases">
        <title>Hydrogenophaga aromatica sp. nov., isolated from a para-xylene-degrading enrichment culture.</title>
        <authorList>
            <person name="Tancsics A."/>
            <person name="Banerjee S."/>
        </authorList>
    </citation>
    <scope>NUCLEOTIDE SEQUENCE [LARGE SCALE GENOMIC DNA]</scope>
    <source>
        <strain evidence="4 5">D2P1</strain>
    </source>
</reference>
<dbReference type="CDD" id="cd16894">
    <property type="entry name" value="MltD-like"/>
    <property type="match status" value="1"/>
</dbReference>
<dbReference type="EMBL" id="VYGV01000006">
    <property type="protein sequence ID" value="NWF45156.1"/>
    <property type="molecule type" value="Genomic_DNA"/>
</dbReference>
<proteinExistence type="inferred from homology"/>
<evidence type="ECO:0000313" key="4">
    <source>
        <dbReference type="EMBL" id="NWF45156.1"/>
    </source>
</evidence>
<comment type="caution">
    <text evidence="4">The sequence shown here is derived from an EMBL/GenBank/DDBJ whole genome shotgun (WGS) entry which is preliminary data.</text>
</comment>
<feature type="region of interest" description="Disordered" evidence="2">
    <location>
        <begin position="499"/>
        <end position="546"/>
    </location>
</feature>
<dbReference type="Gene3D" id="1.10.530.10">
    <property type="match status" value="1"/>
</dbReference>
<feature type="compositionally biased region" description="Basic residues" evidence="2">
    <location>
        <begin position="521"/>
        <end position="531"/>
    </location>
</feature>
<dbReference type="InterPro" id="IPR008258">
    <property type="entry name" value="Transglycosylase_SLT_dom_1"/>
</dbReference>
<dbReference type="PROSITE" id="PS51782">
    <property type="entry name" value="LYSM"/>
    <property type="match status" value="1"/>
</dbReference>
<evidence type="ECO:0000313" key="5">
    <source>
        <dbReference type="Proteomes" id="UP000545507"/>
    </source>
</evidence>
<dbReference type="CDD" id="cd00118">
    <property type="entry name" value="LysM"/>
    <property type="match status" value="1"/>
</dbReference>
<dbReference type="InterPro" id="IPR023346">
    <property type="entry name" value="Lysozyme-like_dom_sf"/>
</dbReference>
<comment type="similarity">
    <text evidence="1">Belongs to the transglycosylase Slt family.</text>
</comment>
<dbReference type="SUPFAM" id="SSF54106">
    <property type="entry name" value="LysM domain"/>
    <property type="match status" value="1"/>
</dbReference>
<dbReference type="GO" id="GO:0016020">
    <property type="term" value="C:membrane"/>
    <property type="evidence" value="ECO:0007669"/>
    <property type="project" value="InterPro"/>
</dbReference>
<feature type="compositionally biased region" description="Polar residues" evidence="2">
    <location>
        <begin position="52"/>
        <end position="79"/>
    </location>
</feature>
<dbReference type="Pfam" id="PF01476">
    <property type="entry name" value="LysM"/>
    <property type="match status" value="1"/>
</dbReference>
<dbReference type="SMART" id="SM00257">
    <property type="entry name" value="LysM"/>
    <property type="match status" value="1"/>
</dbReference>
<accession>A0A7Y8GUM5</accession>